<evidence type="ECO:0000313" key="3">
    <source>
        <dbReference type="Proteomes" id="UP001345219"/>
    </source>
</evidence>
<feature type="compositionally biased region" description="Low complexity" evidence="1">
    <location>
        <begin position="161"/>
        <end position="171"/>
    </location>
</feature>
<feature type="compositionally biased region" description="Basic and acidic residues" evidence="1">
    <location>
        <begin position="78"/>
        <end position="107"/>
    </location>
</feature>
<reference evidence="2 3" key="1">
    <citation type="journal article" date="2023" name="Hortic Res">
        <title>Pangenome of water caltrop reveals structural variations and asymmetric subgenome divergence after allopolyploidization.</title>
        <authorList>
            <person name="Zhang X."/>
            <person name="Chen Y."/>
            <person name="Wang L."/>
            <person name="Yuan Y."/>
            <person name="Fang M."/>
            <person name="Shi L."/>
            <person name="Lu R."/>
            <person name="Comes H.P."/>
            <person name="Ma Y."/>
            <person name="Chen Y."/>
            <person name="Huang G."/>
            <person name="Zhou Y."/>
            <person name="Zheng Z."/>
            <person name="Qiu Y."/>
        </authorList>
    </citation>
    <scope>NUCLEOTIDE SEQUENCE [LARGE SCALE GENOMIC DNA]</scope>
    <source>
        <tissue evidence="2">Roots</tissue>
    </source>
</reference>
<organism evidence="2 3">
    <name type="scientific">Trapa incisa</name>
    <dbReference type="NCBI Taxonomy" id="236973"/>
    <lineage>
        <taxon>Eukaryota</taxon>
        <taxon>Viridiplantae</taxon>
        <taxon>Streptophyta</taxon>
        <taxon>Embryophyta</taxon>
        <taxon>Tracheophyta</taxon>
        <taxon>Spermatophyta</taxon>
        <taxon>Magnoliopsida</taxon>
        <taxon>eudicotyledons</taxon>
        <taxon>Gunneridae</taxon>
        <taxon>Pentapetalae</taxon>
        <taxon>rosids</taxon>
        <taxon>malvids</taxon>
        <taxon>Myrtales</taxon>
        <taxon>Lythraceae</taxon>
        <taxon>Trapa</taxon>
    </lineage>
</organism>
<feature type="region of interest" description="Disordered" evidence="1">
    <location>
        <begin position="78"/>
        <end position="213"/>
    </location>
</feature>
<feature type="region of interest" description="Disordered" evidence="1">
    <location>
        <begin position="323"/>
        <end position="407"/>
    </location>
</feature>
<evidence type="ECO:0000256" key="1">
    <source>
        <dbReference type="SAM" id="MobiDB-lite"/>
    </source>
</evidence>
<feature type="region of interest" description="Disordered" evidence="1">
    <location>
        <begin position="440"/>
        <end position="467"/>
    </location>
</feature>
<dbReference type="AlphaFoldDB" id="A0AAN7JPB7"/>
<dbReference type="PANTHER" id="PTHR34660:SF3">
    <property type="entry name" value="RRM DOMAIN-CONTAINING PROTEIN"/>
    <property type="match status" value="1"/>
</dbReference>
<dbReference type="PANTHER" id="PTHR34660">
    <property type="entry name" value="MYB-LIKE PROTEIN X"/>
    <property type="match status" value="1"/>
</dbReference>
<evidence type="ECO:0000313" key="2">
    <source>
        <dbReference type="EMBL" id="KAK4751257.1"/>
    </source>
</evidence>
<feature type="compositionally biased region" description="Basic and acidic residues" evidence="1">
    <location>
        <begin position="334"/>
        <end position="381"/>
    </location>
</feature>
<protein>
    <submittedName>
        <fullName evidence="2">Uncharacterized protein</fullName>
    </submittedName>
</protein>
<dbReference type="Proteomes" id="UP001345219">
    <property type="component" value="Chromosome 4"/>
</dbReference>
<feature type="compositionally biased region" description="Basic and acidic residues" evidence="1">
    <location>
        <begin position="114"/>
        <end position="143"/>
    </location>
</feature>
<feature type="region of interest" description="Disordered" evidence="1">
    <location>
        <begin position="262"/>
        <end position="284"/>
    </location>
</feature>
<keyword evidence="3" id="KW-1185">Reference proteome</keyword>
<comment type="caution">
    <text evidence="2">The sequence shown here is derived from an EMBL/GenBank/DDBJ whole genome shotgun (WGS) entry which is preliminary data.</text>
</comment>
<feature type="compositionally biased region" description="Basic and acidic residues" evidence="1">
    <location>
        <begin position="265"/>
        <end position="283"/>
    </location>
</feature>
<proteinExistence type="predicted"/>
<dbReference type="EMBL" id="JAXIOK010000017">
    <property type="protein sequence ID" value="KAK4751257.1"/>
    <property type="molecule type" value="Genomic_DNA"/>
</dbReference>
<accession>A0AAN7JPB7</accession>
<name>A0AAN7JPB7_9MYRT</name>
<sequence length="592" mass="68084">MSRCFPFPPPGYVKKAGVESAASVDLLKQVHHVFSCLEHLHLVNGHDLYAILEKPGNVPWRSWVLTFYFWDKRKEKKDRREKNREKRGGKAGKERDWSDEKHRDKNEKKNKHSDRKDKNKGKEKEKEKEREKDCTSSLSDKKFSMHAGGTNEETTPKEKCSLPLLLPSGLSVDRSARKEKERDKPRTITPDGKKPVGQFPEKNPTFTNLLRDRSDNNKFVQELEKRIKIDRSSGTQLAERFIVAEKKKDDIIVQFSEKPNANIRPEVKESNKERRDTEPKVERANGTLKVQDVVIAVQTRVKVERTLVEQNIQREIDWREKVKGRDGEDNWANKLKEKEVERKDQGKPELDRERDKERMREMIQHSRHTEQEKLKLSRKNDIPSSPNRKNLQLPVKGPDRSVTSSGSVIKKRKETEVNGFLHANDIRENKIPKQSLVSHSPMENGRMQEPCRSTSPVAPSPWSGPANNGNNILKENGKINGIIESWAMPPVSPVKVQSSASVTDPLTAEVPIVKLPYPDCKLLDEILSRVPRLEELPELDGDQGWLFDSDDRENSKKSMKRPIVVDKMSEVWGESLHIESADICALPYVIPY</sequence>
<feature type="compositionally biased region" description="Basic and acidic residues" evidence="1">
    <location>
        <begin position="174"/>
        <end position="194"/>
    </location>
</feature>
<gene>
    <name evidence="2" type="ORF">SAY87_004739</name>
</gene>